<accession>A0A7S1B9T3</accession>
<evidence type="ECO:0000313" key="3">
    <source>
        <dbReference type="EMBL" id="CAD8879755.1"/>
    </source>
</evidence>
<reference evidence="3" key="1">
    <citation type="submission" date="2021-01" db="EMBL/GenBank/DDBJ databases">
        <authorList>
            <person name="Corre E."/>
            <person name="Pelletier E."/>
            <person name="Niang G."/>
            <person name="Scheremetjew M."/>
            <person name="Finn R."/>
            <person name="Kale V."/>
            <person name="Holt S."/>
            <person name="Cochrane G."/>
            <person name="Meng A."/>
            <person name="Brown T."/>
            <person name="Cohen L."/>
        </authorList>
    </citation>
    <scope>NUCLEOTIDE SEQUENCE</scope>
    <source>
        <strain evidence="3">308</strain>
    </source>
</reference>
<evidence type="ECO:0000259" key="2">
    <source>
        <dbReference type="Pfam" id="PF05548"/>
    </source>
</evidence>
<dbReference type="Pfam" id="PF05548">
    <property type="entry name" value="Peptidase_M11"/>
    <property type="match status" value="1"/>
</dbReference>
<feature type="signal peptide" evidence="1">
    <location>
        <begin position="1"/>
        <end position="22"/>
    </location>
</feature>
<keyword evidence="1" id="KW-0732">Signal</keyword>
<dbReference type="InterPro" id="IPR024079">
    <property type="entry name" value="MetalloPept_cat_dom_sf"/>
</dbReference>
<feature type="domain" description="Peptidase M11 gametolysin" evidence="2">
    <location>
        <begin position="172"/>
        <end position="330"/>
    </location>
</feature>
<organism evidence="3">
    <name type="scientific">Corethron hystrix</name>
    <dbReference type="NCBI Taxonomy" id="216773"/>
    <lineage>
        <taxon>Eukaryota</taxon>
        <taxon>Sar</taxon>
        <taxon>Stramenopiles</taxon>
        <taxon>Ochrophyta</taxon>
        <taxon>Bacillariophyta</taxon>
        <taxon>Coscinodiscophyceae</taxon>
        <taxon>Corethrophycidae</taxon>
        <taxon>Corethrales</taxon>
        <taxon>Corethraceae</taxon>
        <taxon>Corethron</taxon>
    </lineage>
</organism>
<name>A0A7S1B9T3_9STRA</name>
<evidence type="ECO:0000256" key="1">
    <source>
        <dbReference type="SAM" id="SignalP"/>
    </source>
</evidence>
<dbReference type="Gene3D" id="3.40.390.10">
    <property type="entry name" value="Collagenase (Catalytic Domain)"/>
    <property type="match status" value="1"/>
</dbReference>
<sequence>MNLLYLALVPLVCSLDRAYIDANVTNHSKLIDNHNETFYTTSKILSKPCTILAVEFLIDPKLSNNDTEIDTAFVCEIHPKDNDGKSGKRIPIKVQSGQMKELTQMLNNGTLISGETRYDSTGNYIYGNELHVFDIDPEKFKVKKRKSKRLDTGIKPILAIRVTATDYDVEDSADQISDDIFGTYGDPNNLVSQFSACTFGQLNITTDYDDPNIDAVLAAPGVLNVNINMALEGSGDSYPLYAIEAAVQRVAERKLGFELPGPFEQVMIILHSCRGSQCGYAAYAYIHDWLSVFVESYYKYTGVLVHELGHNFGLAHSGRAGSGEYTDHSCMVSSCKKI</sequence>
<proteinExistence type="predicted"/>
<dbReference type="InterPro" id="IPR008752">
    <property type="entry name" value="Peptidase_M11"/>
</dbReference>
<protein>
    <recommendedName>
        <fullName evidence="2">Peptidase M11 gametolysin domain-containing protein</fullName>
    </recommendedName>
</protein>
<feature type="chain" id="PRO_5030640178" description="Peptidase M11 gametolysin domain-containing protein" evidence="1">
    <location>
        <begin position="23"/>
        <end position="338"/>
    </location>
</feature>
<gene>
    <name evidence="3" type="ORF">CHYS00102_LOCUS6939</name>
</gene>
<dbReference type="AlphaFoldDB" id="A0A7S1B9T3"/>
<dbReference type="SUPFAM" id="SSF55486">
    <property type="entry name" value="Metalloproteases ('zincins'), catalytic domain"/>
    <property type="match status" value="1"/>
</dbReference>
<dbReference type="EMBL" id="HBFR01009580">
    <property type="protein sequence ID" value="CAD8879755.1"/>
    <property type="molecule type" value="Transcribed_RNA"/>
</dbReference>
<dbReference type="GO" id="GO:0008237">
    <property type="term" value="F:metallopeptidase activity"/>
    <property type="evidence" value="ECO:0007669"/>
    <property type="project" value="InterPro"/>
</dbReference>